<dbReference type="Gene3D" id="3.30.70.270">
    <property type="match status" value="2"/>
</dbReference>
<dbReference type="Pfam" id="PF00078">
    <property type="entry name" value="RVT_1"/>
    <property type="match status" value="1"/>
</dbReference>
<dbReference type="PROSITE" id="PS50878">
    <property type="entry name" value="RT_POL"/>
    <property type="match status" value="1"/>
</dbReference>
<dbReference type="FunFam" id="3.30.70.270:FF:000003">
    <property type="entry name" value="Transposon Ty3-G Gag-Pol polyprotein"/>
    <property type="match status" value="1"/>
</dbReference>
<dbReference type="Proteomes" id="UP000887159">
    <property type="component" value="Unassembled WGS sequence"/>
</dbReference>
<evidence type="ECO:0000313" key="3">
    <source>
        <dbReference type="Proteomes" id="UP000887159"/>
    </source>
</evidence>
<dbReference type="InterPro" id="IPR043502">
    <property type="entry name" value="DNA/RNA_pol_sf"/>
</dbReference>
<dbReference type="GO" id="GO:0071897">
    <property type="term" value="P:DNA biosynthetic process"/>
    <property type="evidence" value="ECO:0007669"/>
    <property type="project" value="UniProtKB-ARBA"/>
</dbReference>
<dbReference type="InterPro" id="IPR051320">
    <property type="entry name" value="Viral_Replic_Matur_Polypro"/>
</dbReference>
<sequence>MQFGLCGASATFQRFIDEVTRNLEGVYAFVDNILIASRDPEEHHKHLKALFSRLHEYGLSINVSKCVFGVSKSIFLVFTFQKKVFNHSPTKSNALQSFPNHQLLTQLRRFLGLFNFYRCFIPKAAHLLAPLIQFLEGHKKKKKTCSTVPQPTEQLQWNDAADAAFRLAKML</sequence>
<dbReference type="InterPro" id="IPR000477">
    <property type="entry name" value="RT_dom"/>
</dbReference>
<name>A0A8X6WGD8_TRICX</name>
<dbReference type="PANTHER" id="PTHR33064:SF37">
    <property type="entry name" value="RIBONUCLEASE H"/>
    <property type="match status" value="1"/>
</dbReference>
<comment type="caution">
    <text evidence="2">The sequence shown here is derived from an EMBL/GenBank/DDBJ whole genome shotgun (WGS) entry which is preliminary data.</text>
</comment>
<dbReference type="PANTHER" id="PTHR33064">
    <property type="entry name" value="POL PROTEIN"/>
    <property type="match status" value="1"/>
</dbReference>
<organism evidence="2 3">
    <name type="scientific">Trichonephila clavipes</name>
    <name type="common">Golden silk orbweaver</name>
    <name type="synonym">Nephila clavipes</name>
    <dbReference type="NCBI Taxonomy" id="2585209"/>
    <lineage>
        <taxon>Eukaryota</taxon>
        <taxon>Metazoa</taxon>
        <taxon>Ecdysozoa</taxon>
        <taxon>Arthropoda</taxon>
        <taxon>Chelicerata</taxon>
        <taxon>Arachnida</taxon>
        <taxon>Araneae</taxon>
        <taxon>Araneomorphae</taxon>
        <taxon>Entelegynae</taxon>
        <taxon>Araneoidea</taxon>
        <taxon>Nephilidae</taxon>
        <taxon>Trichonephila</taxon>
    </lineage>
</organism>
<dbReference type="InterPro" id="IPR043128">
    <property type="entry name" value="Rev_trsase/Diguanyl_cyclase"/>
</dbReference>
<proteinExistence type="predicted"/>
<reference evidence="2" key="1">
    <citation type="submission" date="2020-08" db="EMBL/GenBank/DDBJ databases">
        <title>Multicomponent nature underlies the extraordinary mechanical properties of spider dragline silk.</title>
        <authorList>
            <person name="Kono N."/>
            <person name="Nakamura H."/>
            <person name="Mori M."/>
            <person name="Yoshida Y."/>
            <person name="Ohtoshi R."/>
            <person name="Malay A.D."/>
            <person name="Moran D.A.P."/>
            <person name="Tomita M."/>
            <person name="Numata K."/>
            <person name="Arakawa K."/>
        </authorList>
    </citation>
    <scope>NUCLEOTIDE SEQUENCE</scope>
</reference>
<protein>
    <recommendedName>
        <fullName evidence="1">Reverse transcriptase domain-containing protein</fullName>
    </recommendedName>
</protein>
<dbReference type="EMBL" id="BMAU01021418">
    <property type="protein sequence ID" value="GFY33681.1"/>
    <property type="molecule type" value="Genomic_DNA"/>
</dbReference>
<dbReference type="SUPFAM" id="SSF56672">
    <property type="entry name" value="DNA/RNA polymerases"/>
    <property type="match status" value="1"/>
</dbReference>
<keyword evidence="3" id="KW-1185">Reference proteome</keyword>
<evidence type="ECO:0000259" key="1">
    <source>
        <dbReference type="PROSITE" id="PS50878"/>
    </source>
</evidence>
<accession>A0A8X6WGD8</accession>
<evidence type="ECO:0000313" key="2">
    <source>
        <dbReference type="EMBL" id="GFY33681.1"/>
    </source>
</evidence>
<dbReference type="AlphaFoldDB" id="A0A8X6WGD8"/>
<gene>
    <name evidence="2" type="primary">TY3B-I</name>
    <name evidence="2" type="ORF">TNCV_4593931</name>
</gene>
<feature type="domain" description="Reverse transcriptase" evidence="1">
    <location>
        <begin position="1"/>
        <end position="80"/>
    </location>
</feature>